<evidence type="ECO:0000256" key="3">
    <source>
        <dbReference type="ARBA" id="ARBA00035100"/>
    </source>
</evidence>
<evidence type="ECO:0000259" key="8">
    <source>
        <dbReference type="PROSITE" id="PS50894"/>
    </source>
</evidence>
<dbReference type="PANTHER" id="PTHR43395:SF10">
    <property type="entry name" value="CHEMOTAXIS PROTEIN CHEA"/>
    <property type="match status" value="1"/>
</dbReference>
<dbReference type="InterPro" id="IPR003594">
    <property type="entry name" value="HATPase_dom"/>
</dbReference>
<evidence type="ECO:0000256" key="1">
    <source>
        <dbReference type="ARBA" id="ARBA00021495"/>
    </source>
</evidence>
<dbReference type="RefSeq" id="WP_216238298.1">
    <property type="nucleotide sequence ID" value="NZ_JABACJ020000001.1"/>
</dbReference>
<evidence type="ECO:0000256" key="4">
    <source>
        <dbReference type="PROSITE-ProRule" id="PRU00110"/>
    </source>
</evidence>
<dbReference type="SMART" id="SM00387">
    <property type="entry name" value="HATPase_c"/>
    <property type="match status" value="1"/>
</dbReference>
<evidence type="ECO:0000256" key="2">
    <source>
        <dbReference type="ARBA" id="ARBA00022500"/>
    </source>
</evidence>
<feature type="domain" description="HPt" evidence="8">
    <location>
        <begin position="4"/>
        <end position="112"/>
    </location>
</feature>
<sequence>MGYFDADAQEMLEVYLLEARQLTGQLNETLLNAEKENAFSESEIHSIFRVMHTLKSSSAMMGLKDLSSLAHKMEDLFSYFREQAGGIEGVQQEMFDLLYRFLDFIEDEMERMSDEEYQPGSTESLLDEVTKYLNDVSREPASGIAAASQEEPQWAPSSEMLKRPGTIVRVRFAEGCRMEHLRAFMLIRQVKGMCTDLESYPEDLEHAQDQAEEIGKHGIYIRFESEQKEAVLTALSQGLFVESCEVMQDKAAQKESSPCGKQKAPRPAAPQGNSELEFLNVRSDRLDKLQNLAREMIIQIMTLEIQLDENGMKDIKEGAAHQINRLIGDVEHTVMEMRMVPLERIVPKLRRILRDICRDENKEVDFEVSCGDIEADKSVVEYVSEALLHLIRNAVDHGIESPQERAAAGKARKGKIKFSVESTVGEVMITISDDGQGLDSDKILARARDMGLLTKPQEEYTKSEILNMILHPGFTTKEEVTEYSGRGVGLDVVKNVLENAGGNLYIDSEKGRGSTFTLVVPLTLATMECVRFRVEDYRFSLPARYVHRFLEYRENDPGVREINGRTYMLFEGRMVPLIDLREFFHIEGTTPEDATIIYARGTEKEGCVLVDGLYEQKRIVVKQLPPLFGVDFRRKTGVSGMSIMGTGRICTALDLEIMLRLYERGNVWE</sequence>
<keyword evidence="4" id="KW-0597">Phosphoprotein</keyword>
<dbReference type="InterPro" id="IPR010808">
    <property type="entry name" value="CheA_P2-bd"/>
</dbReference>
<evidence type="ECO:0000259" key="7">
    <source>
        <dbReference type="PROSITE" id="PS50851"/>
    </source>
</evidence>
<keyword evidence="10" id="KW-1185">Reference proteome</keyword>
<dbReference type="PROSITE" id="PS50851">
    <property type="entry name" value="CHEW"/>
    <property type="match status" value="1"/>
</dbReference>
<gene>
    <name evidence="9" type="ORF">HGO97_000310</name>
</gene>
<comment type="function">
    <text evidence="3">Involved in the transmission of sensory signals from the chemoreceptors to the flagellar motors. CheA is autophosphorylated; it can transfer its phosphate group to either CheB or CheY.</text>
</comment>
<proteinExistence type="predicted"/>
<dbReference type="Pfam" id="PF01584">
    <property type="entry name" value="CheW"/>
    <property type="match status" value="1"/>
</dbReference>
<dbReference type="Proteomes" id="UP000723714">
    <property type="component" value="Unassembled WGS sequence"/>
</dbReference>
<organism evidence="9 10">
    <name type="scientific">Faecalicatena faecalis</name>
    <dbReference type="NCBI Taxonomy" id="2726362"/>
    <lineage>
        <taxon>Bacteria</taxon>
        <taxon>Bacillati</taxon>
        <taxon>Bacillota</taxon>
        <taxon>Clostridia</taxon>
        <taxon>Lachnospirales</taxon>
        <taxon>Lachnospiraceae</taxon>
        <taxon>Faecalicatena</taxon>
    </lineage>
</organism>
<dbReference type="InterPro" id="IPR005467">
    <property type="entry name" value="His_kinase_dom"/>
</dbReference>
<accession>A0ABS6CYE2</accession>
<dbReference type="EMBL" id="JABACJ020000001">
    <property type="protein sequence ID" value="MBU3874261.1"/>
    <property type="molecule type" value="Genomic_DNA"/>
</dbReference>
<dbReference type="InterPro" id="IPR008207">
    <property type="entry name" value="Sig_transdc_His_kin_Hpt_dom"/>
</dbReference>
<dbReference type="PROSITE" id="PS50894">
    <property type="entry name" value="HPT"/>
    <property type="match status" value="1"/>
</dbReference>
<dbReference type="SMART" id="SM00073">
    <property type="entry name" value="HPT"/>
    <property type="match status" value="1"/>
</dbReference>
<keyword evidence="2" id="KW-0145">Chemotaxis</keyword>
<evidence type="ECO:0000313" key="9">
    <source>
        <dbReference type="EMBL" id="MBU3874261.1"/>
    </source>
</evidence>
<dbReference type="Pfam" id="PF01627">
    <property type="entry name" value="Hpt"/>
    <property type="match status" value="1"/>
</dbReference>
<name>A0ABS6CYE2_9FIRM</name>
<dbReference type="InterPro" id="IPR002545">
    <property type="entry name" value="CheW-lke_dom"/>
</dbReference>
<feature type="domain" description="CheW-like" evidence="7">
    <location>
        <begin position="526"/>
        <end position="664"/>
    </location>
</feature>
<dbReference type="InterPro" id="IPR051315">
    <property type="entry name" value="Bact_Chemotaxis_CheA"/>
</dbReference>
<dbReference type="PANTHER" id="PTHR43395">
    <property type="entry name" value="SENSOR HISTIDINE KINASE CHEA"/>
    <property type="match status" value="1"/>
</dbReference>
<reference evidence="9 10" key="1">
    <citation type="submission" date="2021-06" db="EMBL/GenBank/DDBJ databases">
        <title>Faecalicatena sp. nov. isolated from porcine feces.</title>
        <authorList>
            <person name="Oh B.S."/>
            <person name="Lee J.H."/>
        </authorList>
    </citation>
    <scope>NUCLEOTIDE SEQUENCE [LARGE SCALE GENOMIC DNA]</scope>
    <source>
        <strain evidence="9 10">AGMB00832</strain>
    </source>
</reference>
<feature type="modified residue" description="Phosphohistidine" evidence="4">
    <location>
        <position position="52"/>
    </location>
</feature>
<dbReference type="SMART" id="SM00260">
    <property type="entry name" value="CheW"/>
    <property type="match status" value="1"/>
</dbReference>
<feature type="domain" description="Histidine kinase" evidence="6">
    <location>
        <begin position="291"/>
        <end position="524"/>
    </location>
</feature>
<dbReference type="Pfam" id="PF02518">
    <property type="entry name" value="HATPase_c"/>
    <property type="match status" value="1"/>
</dbReference>
<evidence type="ECO:0000256" key="5">
    <source>
        <dbReference type="SAM" id="MobiDB-lite"/>
    </source>
</evidence>
<evidence type="ECO:0000313" key="10">
    <source>
        <dbReference type="Proteomes" id="UP000723714"/>
    </source>
</evidence>
<dbReference type="CDD" id="cd00588">
    <property type="entry name" value="CheW_like"/>
    <property type="match status" value="1"/>
</dbReference>
<dbReference type="Pfam" id="PF07194">
    <property type="entry name" value="P2"/>
    <property type="match status" value="1"/>
</dbReference>
<dbReference type="CDD" id="cd00088">
    <property type="entry name" value="HPT"/>
    <property type="match status" value="1"/>
</dbReference>
<protein>
    <recommendedName>
        <fullName evidence="1">Chemotaxis protein CheA</fullName>
    </recommendedName>
</protein>
<comment type="caution">
    <text evidence="9">The sequence shown here is derived from an EMBL/GenBank/DDBJ whole genome shotgun (WGS) entry which is preliminary data.</text>
</comment>
<dbReference type="PROSITE" id="PS50109">
    <property type="entry name" value="HIS_KIN"/>
    <property type="match status" value="1"/>
</dbReference>
<feature type="region of interest" description="Disordered" evidence="5">
    <location>
        <begin position="253"/>
        <end position="273"/>
    </location>
</feature>
<evidence type="ECO:0000259" key="6">
    <source>
        <dbReference type="PROSITE" id="PS50109"/>
    </source>
</evidence>